<evidence type="ECO:0000313" key="1">
    <source>
        <dbReference type="EMBL" id="CAA9387181.1"/>
    </source>
</evidence>
<organism evidence="1">
    <name type="scientific">uncultured Pyrinomonadaceae bacterium</name>
    <dbReference type="NCBI Taxonomy" id="2283094"/>
    <lineage>
        <taxon>Bacteria</taxon>
        <taxon>Pseudomonadati</taxon>
        <taxon>Acidobacteriota</taxon>
        <taxon>Blastocatellia</taxon>
        <taxon>Blastocatellales</taxon>
        <taxon>Pyrinomonadaceae</taxon>
        <taxon>environmental samples</taxon>
    </lineage>
</organism>
<sequence length="184" mass="21388">MASRKRNIACLESMWDNRTENRLNVVPMLEVIARGWNAKFSHLTCNTREELKYNLNLLCKRNYGILYFAFHGTPGYVKLHGDRVSLAELSEMMNCRFSNWIIHFGTCGTIRKPKEVVEFVEKTNVSLVTGFTKKVDWIESSAFELLMFQSFHLYKSPRVVCRSLLTKYPDLAKATGFKVFPEFI</sequence>
<reference evidence="1" key="1">
    <citation type="submission" date="2020-02" db="EMBL/GenBank/DDBJ databases">
        <authorList>
            <person name="Meier V. D."/>
        </authorList>
    </citation>
    <scope>NUCLEOTIDE SEQUENCE</scope>
    <source>
        <strain evidence="1">AVDCRST_MAG74</strain>
    </source>
</reference>
<dbReference type="EMBL" id="CADCUR010000056">
    <property type="protein sequence ID" value="CAA9387181.1"/>
    <property type="molecule type" value="Genomic_DNA"/>
</dbReference>
<evidence type="ECO:0008006" key="2">
    <source>
        <dbReference type="Google" id="ProtNLM"/>
    </source>
</evidence>
<protein>
    <recommendedName>
        <fullName evidence="2">CHAT domain-containing protein</fullName>
    </recommendedName>
</protein>
<gene>
    <name evidence="1" type="ORF">AVDCRST_MAG74-746</name>
</gene>
<dbReference type="InterPro" id="IPR046584">
    <property type="entry name" value="DUF6642"/>
</dbReference>
<dbReference type="AlphaFoldDB" id="A0A6J4NIS2"/>
<proteinExistence type="predicted"/>
<name>A0A6J4NIS2_9BACT</name>
<accession>A0A6J4NIS2</accession>
<dbReference type="Pfam" id="PF20347">
    <property type="entry name" value="DUF6642"/>
    <property type="match status" value="1"/>
</dbReference>